<keyword evidence="3" id="KW-1185">Reference proteome</keyword>
<gene>
    <name evidence="2" type="ORF">ACFOEN_13395</name>
</gene>
<keyword evidence="2" id="KW-0560">Oxidoreductase</keyword>
<organism evidence="2 3">
    <name type="scientific">Piscinibacterium candidicorallinum</name>
    <dbReference type="NCBI Taxonomy" id="1793872"/>
    <lineage>
        <taxon>Bacteria</taxon>
        <taxon>Pseudomonadati</taxon>
        <taxon>Pseudomonadota</taxon>
        <taxon>Betaproteobacteria</taxon>
        <taxon>Burkholderiales</taxon>
        <taxon>Piscinibacterium</taxon>
    </lineage>
</organism>
<keyword evidence="2" id="KW-0503">Monooxygenase</keyword>
<evidence type="ECO:0000313" key="2">
    <source>
        <dbReference type="EMBL" id="MFC3148621.1"/>
    </source>
</evidence>
<dbReference type="Proteomes" id="UP001595556">
    <property type="component" value="Unassembled WGS sequence"/>
</dbReference>
<dbReference type="SUPFAM" id="SSF54909">
    <property type="entry name" value="Dimeric alpha+beta barrel"/>
    <property type="match status" value="1"/>
</dbReference>
<comment type="caution">
    <text evidence="2">The sequence shown here is derived from an EMBL/GenBank/DDBJ whole genome shotgun (WGS) entry which is preliminary data.</text>
</comment>
<sequence length="167" mass="18718">MNIETFTARLRHRLLKTGLVASALVALGACSINTPYPRLATPEAAAQAPVVLVLTHATLDPKRRESFDVHTRRVLAEMTRQPGLLGYSARREIFGTQAWTLTIWASEADLARFMNSPVHREAVRKGMEGLVAMESKRLLLKRDALPTSWDQALALLKDPEGRRAYWE</sequence>
<name>A0ABV7H7R5_9BURK</name>
<dbReference type="InterPro" id="IPR007138">
    <property type="entry name" value="ABM_dom"/>
</dbReference>
<dbReference type="GO" id="GO:0004497">
    <property type="term" value="F:monooxygenase activity"/>
    <property type="evidence" value="ECO:0007669"/>
    <property type="project" value="UniProtKB-KW"/>
</dbReference>
<evidence type="ECO:0000313" key="3">
    <source>
        <dbReference type="Proteomes" id="UP001595556"/>
    </source>
</evidence>
<dbReference type="RefSeq" id="WP_377304735.1">
    <property type="nucleotide sequence ID" value="NZ_CP180191.1"/>
</dbReference>
<accession>A0ABV7H7R5</accession>
<evidence type="ECO:0000259" key="1">
    <source>
        <dbReference type="PROSITE" id="PS51725"/>
    </source>
</evidence>
<dbReference type="InterPro" id="IPR011008">
    <property type="entry name" value="Dimeric_a/b-barrel"/>
</dbReference>
<feature type="domain" description="ABM" evidence="1">
    <location>
        <begin position="51"/>
        <end position="139"/>
    </location>
</feature>
<protein>
    <submittedName>
        <fullName evidence="2">Antibiotic biosynthesis monooxygenase</fullName>
    </submittedName>
</protein>
<dbReference type="EMBL" id="JBHRTI010000007">
    <property type="protein sequence ID" value="MFC3148621.1"/>
    <property type="molecule type" value="Genomic_DNA"/>
</dbReference>
<dbReference type="Pfam" id="PF03992">
    <property type="entry name" value="ABM"/>
    <property type="match status" value="1"/>
</dbReference>
<dbReference type="Gene3D" id="3.30.70.100">
    <property type="match status" value="1"/>
</dbReference>
<reference evidence="3" key="1">
    <citation type="journal article" date="2019" name="Int. J. Syst. Evol. Microbiol.">
        <title>The Global Catalogue of Microorganisms (GCM) 10K type strain sequencing project: providing services to taxonomists for standard genome sequencing and annotation.</title>
        <authorList>
            <consortium name="The Broad Institute Genomics Platform"/>
            <consortium name="The Broad Institute Genome Sequencing Center for Infectious Disease"/>
            <person name="Wu L."/>
            <person name="Ma J."/>
        </authorList>
    </citation>
    <scope>NUCLEOTIDE SEQUENCE [LARGE SCALE GENOMIC DNA]</scope>
    <source>
        <strain evidence="3">KCTC 52168</strain>
    </source>
</reference>
<proteinExistence type="predicted"/>
<dbReference type="PROSITE" id="PS51725">
    <property type="entry name" value="ABM"/>
    <property type="match status" value="1"/>
</dbReference>